<organism evidence="5 6">
    <name type="scientific">Galendromus occidentalis</name>
    <name type="common">western predatory mite</name>
    <dbReference type="NCBI Taxonomy" id="34638"/>
    <lineage>
        <taxon>Eukaryota</taxon>
        <taxon>Metazoa</taxon>
        <taxon>Ecdysozoa</taxon>
        <taxon>Arthropoda</taxon>
        <taxon>Chelicerata</taxon>
        <taxon>Arachnida</taxon>
        <taxon>Acari</taxon>
        <taxon>Parasitiformes</taxon>
        <taxon>Mesostigmata</taxon>
        <taxon>Gamasina</taxon>
        <taxon>Phytoseioidea</taxon>
        <taxon>Phytoseiidae</taxon>
        <taxon>Typhlodrominae</taxon>
        <taxon>Galendromus</taxon>
    </lineage>
</organism>
<feature type="domain" description="Golgin subfamily A conserved" evidence="4">
    <location>
        <begin position="329"/>
        <end position="505"/>
    </location>
</feature>
<dbReference type="InterPro" id="IPR024858">
    <property type="entry name" value="GOLGA"/>
</dbReference>
<evidence type="ECO:0000259" key="4">
    <source>
        <dbReference type="Pfam" id="PF15070"/>
    </source>
</evidence>
<reference evidence="6" key="1">
    <citation type="submission" date="2025-08" db="UniProtKB">
        <authorList>
            <consortium name="RefSeq"/>
        </authorList>
    </citation>
    <scope>IDENTIFICATION</scope>
</reference>
<gene>
    <name evidence="6" type="primary">LOC100904519</name>
</gene>
<feature type="compositionally biased region" description="Low complexity" evidence="3">
    <location>
        <begin position="50"/>
        <end position="69"/>
    </location>
</feature>
<feature type="domain" description="Golgin subfamily A conserved" evidence="4">
    <location>
        <begin position="569"/>
        <end position="721"/>
    </location>
</feature>
<evidence type="ECO:0000313" key="5">
    <source>
        <dbReference type="Proteomes" id="UP000694867"/>
    </source>
</evidence>
<dbReference type="AlphaFoldDB" id="A0AAJ7SHA8"/>
<feature type="compositionally biased region" description="Polar residues" evidence="3">
    <location>
        <begin position="70"/>
        <end position="89"/>
    </location>
</feature>
<keyword evidence="5" id="KW-1185">Reference proteome</keyword>
<dbReference type="GO" id="GO:0032580">
    <property type="term" value="C:Golgi cisterna membrane"/>
    <property type="evidence" value="ECO:0007669"/>
    <property type="project" value="TreeGrafter"/>
</dbReference>
<feature type="compositionally biased region" description="Basic and acidic residues" evidence="3">
    <location>
        <begin position="592"/>
        <end position="604"/>
    </location>
</feature>
<feature type="coiled-coil region" evidence="2">
    <location>
        <begin position="423"/>
        <end position="554"/>
    </location>
</feature>
<evidence type="ECO:0000256" key="2">
    <source>
        <dbReference type="SAM" id="Coils"/>
    </source>
</evidence>
<keyword evidence="1 2" id="KW-0175">Coiled coil</keyword>
<evidence type="ECO:0000256" key="1">
    <source>
        <dbReference type="ARBA" id="ARBA00023054"/>
    </source>
</evidence>
<feature type="compositionally biased region" description="Basic and acidic residues" evidence="3">
    <location>
        <begin position="1"/>
        <end position="24"/>
    </location>
</feature>
<accession>A0AAJ7SHA8</accession>
<dbReference type="GO" id="GO:0005801">
    <property type="term" value="C:cis-Golgi network"/>
    <property type="evidence" value="ECO:0007669"/>
    <property type="project" value="TreeGrafter"/>
</dbReference>
<dbReference type="GO" id="GO:0007030">
    <property type="term" value="P:Golgi organization"/>
    <property type="evidence" value="ECO:0007669"/>
    <property type="project" value="TreeGrafter"/>
</dbReference>
<feature type="compositionally biased region" description="Basic and acidic residues" evidence="3">
    <location>
        <begin position="617"/>
        <end position="628"/>
    </location>
</feature>
<dbReference type="Proteomes" id="UP000694867">
    <property type="component" value="Unplaced"/>
</dbReference>
<feature type="coiled-coil region" evidence="2">
    <location>
        <begin position="320"/>
        <end position="368"/>
    </location>
</feature>
<name>A0AAJ7SHA8_9ACAR</name>
<feature type="coiled-coil region" evidence="2">
    <location>
        <begin position="633"/>
        <end position="716"/>
    </location>
</feature>
<dbReference type="PANTHER" id="PTHR10881:SF46">
    <property type="entry name" value="GOLGIN SUBFAMILY A MEMBER 2"/>
    <property type="match status" value="1"/>
</dbReference>
<feature type="coiled-coil region" evidence="2">
    <location>
        <begin position="201"/>
        <end position="288"/>
    </location>
</feature>
<dbReference type="RefSeq" id="XP_028967903.1">
    <property type="nucleotide sequence ID" value="XM_029112070.1"/>
</dbReference>
<dbReference type="Pfam" id="PF15070">
    <property type="entry name" value="GOLGA2L5"/>
    <property type="match status" value="2"/>
</dbReference>
<evidence type="ECO:0000256" key="3">
    <source>
        <dbReference type="SAM" id="MobiDB-lite"/>
    </source>
</evidence>
<dbReference type="GeneID" id="100904519"/>
<sequence>MATSNQDREQHINEGLRRLEEFQRRRVQGSDAGQMAVQRPPSTVAVSRDPNATPASLPSPSPSSSSANLGVSTNPAPIAGTTSPRSNPSPAGALTFPFPAKLQALLQYLMSTQASSGANSPPTLDEIQRQCSEILRESAAAEAQRQAMLARIHSLEESHIQAHKTIDLLVAEKSRLKASLEALDYQLYAKTHEVEVYESEVRSLKGRITTTEGQMDALRAECERVQSSATSASSNGALTTAAETAHQKQIEDLLEQRKHSEEKLSQLLRAYEQKRSALESTAKELSVAQAYIRQLSGGNENASTVTTASNDEVRGLCFSLDALREELRTATSEKSAAELISRNLEASNRGLQDRIAKLSHELQLLQQTASHSIPAPVEGPPAESGGIVSREKISVETQCESHRDFGDERRKIDAEENVMKMQLEASQRLAEQYYQELASLRSQMAVTGEQLQKAKLDSSRACLQNRELKSQLEELQDVFVRLSNEKLDLTEQLDAEKHRALHLENEVRRAKIPTTAHQSQSNESQTVAQWAERYENLEKQHAACQRVIAELQSKIPPNNCRPSEQLSSIAEPKAQNDSPSESISEYEFVEQTPEHSVRAAGDHDLDTDDLSTSSRESTSKHARDSEKNTSICKDELLAKFRGALQRIETLEGQKSFLEHQVVQLQMETDTISDYIQLYQQQRAALNRRQLDKEAQMNQLISDREELRKKVSQLQALVGRLVPAPPKENVSDPRTAASFGDTDSSQMNREVLTREIFSTLEDISQASASVSFDGFKCTSCHGCQGKLISL</sequence>
<feature type="region of interest" description="Disordered" evidence="3">
    <location>
        <begin position="1"/>
        <end position="94"/>
    </location>
</feature>
<evidence type="ECO:0000313" key="6">
    <source>
        <dbReference type="RefSeq" id="XP_028967903.1"/>
    </source>
</evidence>
<proteinExistence type="predicted"/>
<feature type="region of interest" description="Disordered" evidence="3">
    <location>
        <begin position="722"/>
        <end position="744"/>
    </location>
</feature>
<dbReference type="Gene3D" id="1.10.287.1490">
    <property type="match status" value="1"/>
</dbReference>
<dbReference type="GO" id="GO:0000137">
    <property type="term" value="C:Golgi cis cisterna"/>
    <property type="evidence" value="ECO:0007669"/>
    <property type="project" value="TreeGrafter"/>
</dbReference>
<feature type="region of interest" description="Disordered" evidence="3">
    <location>
        <begin position="555"/>
        <end position="628"/>
    </location>
</feature>
<protein>
    <submittedName>
        <fullName evidence="6">Golgin subfamily A member 2</fullName>
    </submittedName>
</protein>
<dbReference type="PANTHER" id="PTHR10881">
    <property type="entry name" value="GOLGIN SUBFAMILY A MEMBER-RELATED"/>
    <property type="match status" value="1"/>
</dbReference>
<feature type="coiled-coil region" evidence="2">
    <location>
        <begin position="124"/>
        <end position="158"/>
    </location>
</feature>
<dbReference type="InterPro" id="IPR043976">
    <property type="entry name" value="GOLGA_cons_dom"/>
</dbReference>
<dbReference type="KEGG" id="goe:100904519"/>